<feature type="non-terminal residue" evidence="5">
    <location>
        <position position="1"/>
    </location>
</feature>
<reference evidence="5" key="1">
    <citation type="journal article" date="2014" name="Front. Microbiol.">
        <title>High frequency of phylogenetically diverse reductive dehalogenase-homologous genes in deep subseafloor sedimentary metagenomes.</title>
        <authorList>
            <person name="Kawai M."/>
            <person name="Futagami T."/>
            <person name="Toyoda A."/>
            <person name="Takaki Y."/>
            <person name="Nishi S."/>
            <person name="Hori S."/>
            <person name="Arai W."/>
            <person name="Tsubouchi T."/>
            <person name="Morono Y."/>
            <person name="Uchiyama I."/>
            <person name="Ito T."/>
            <person name="Fujiyama A."/>
            <person name="Inagaki F."/>
            <person name="Takami H."/>
        </authorList>
    </citation>
    <scope>NUCLEOTIDE SEQUENCE</scope>
    <source>
        <strain evidence="5">Expedition CK06-06</strain>
    </source>
</reference>
<dbReference type="GO" id="GO:0008483">
    <property type="term" value="F:transaminase activity"/>
    <property type="evidence" value="ECO:0007669"/>
    <property type="project" value="UniProtKB-KW"/>
</dbReference>
<evidence type="ECO:0000256" key="2">
    <source>
        <dbReference type="ARBA" id="ARBA00022679"/>
    </source>
</evidence>
<dbReference type="PANTHER" id="PTHR43643">
    <property type="entry name" value="HISTIDINOL-PHOSPHATE AMINOTRANSFERASE 2"/>
    <property type="match status" value="1"/>
</dbReference>
<dbReference type="Gene3D" id="3.40.640.10">
    <property type="entry name" value="Type I PLP-dependent aspartate aminotransferase-like (Major domain)"/>
    <property type="match status" value="1"/>
</dbReference>
<dbReference type="AlphaFoldDB" id="X0SAJ5"/>
<sequence length="202" mass="23189">NPIGTSVTRQQFSFFMEQLSEDVLVVCDEAYYEYANKETYPQTFKLVEEGRNVMILRTFSKLYGLAGFRIGYCVAKESLLEALWKVSPPFSVNKFAQIGAAAALDDGEHVKKALEMNELGKKFLYENLQKMSVDYIPSETNFVTVDVKADTQKICEEMQKRGVIVRPLTMYGQPTFFRVTVGTPEQNQKFIEVFQRIHNKHV</sequence>
<gene>
    <name evidence="5" type="ORF">S01H1_10507</name>
</gene>
<dbReference type="SUPFAM" id="SSF53383">
    <property type="entry name" value="PLP-dependent transferases"/>
    <property type="match status" value="1"/>
</dbReference>
<dbReference type="InterPro" id="IPR015422">
    <property type="entry name" value="PyrdxlP-dep_Trfase_small"/>
</dbReference>
<name>X0SAJ5_9ZZZZ</name>
<dbReference type="InterPro" id="IPR004839">
    <property type="entry name" value="Aminotransferase_I/II_large"/>
</dbReference>
<organism evidence="5">
    <name type="scientific">marine sediment metagenome</name>
    <dbReference type="NCBI Taxonomy" id="412755"/>
    <lineage>
        <taxon>unclassified sequences</taxon>
        <taxon>metagenomes</taxon>
        <taxon>ecological metagenomes</taxon>
    </lineage>
</organism>
<comment type="caution">
    <text evidence="5">The sequence shown here is derived from an EMBL/GenBank/DDBJ whole genome shotgun (WGS) entry which is preliminary data.</text>
</comment>
<dbReference type="EMBL" id="BARS01005360">
    <property type="protein sequence ID" value="GAF72201.1"/>
    <property type="molecule type" value="Genomic_DNA"/>
</dbReference>
<keyword evidence="2" id="KW-0808">Transferase</keyword>
<dbReference type="Pfam" id="PF00155">
    <property type="entry name" value="Aminotran_1_2"/>
    <property type="match status" value="1"/>
</dbReference>
<keyword evidence="3" id="KW-0663">Pyridoxal phosphate</keyword>
<dbReference type="CDD" id="cd00609">
    <property type="entry name" value="AAT_like"/>
    <property type="match status" value="1"/>
</dbReference>
<proteinExistence type="predicted"/>
<dbReference type="Gene3D" id="3.90.1150.10">
    <property type="entry name" value="Aspartate Aminotransferase, domain 1"/>
    <property type="match status" value="1"/>
</dbReference>
<evidence type="ECO:0000313" key="5">
    <source>
        <dbReference type="EMBL" id="GAF72201.1"/>
    </source>
</evidence>
<dbReference type="PANTHER" id="PTHR43643:SF3">
    <property type="entry name" value="HISTIDINOL-PHOSPHATE AMINOTRANSFERASE"/>
    <property type="match status" value="1"/>
</dbReference>
<accession>X0SAJ5</accession>
<evidence type="ECO:0000259" key="4">
    <source>
        <dbReference type="Pfam" id="PF00155"/>
    </source>
</evidence>
<dbReference type="GO" id="GO:0030170">
    <property type="term" value="F:pyridoxal phosphate binding"/>
    <property type="evidence" value="ECO:0007669"/>
    <property type="project" value="InterPro"/>
</dbReference>
<keyword evidence="1" id="KW-0032">Aminotransferase</keyword>
<evidence type="ECO:0000256" key="3">
    <source>
        <dbReference type="ARBA" id="ARBA00022898"/>
    </source>
</evidence>
<dbReference type="InterPro" id="IPR015424">
    <property type="entry name" value="PyrdxlP-dep_Trfase"/>
</dbReference>
<dbReference type="InterPro" id="IPR050106">
    <property type="entry name" value="HistidinolP_aminotransfase"/>
</dbReference>
<protein>
    <recommendedName>
        <fullName evidence="4">Aminotransferase class I/classII large domain-containing protein</fullName>
    </recommendedName>
</protein>
<evidence type="ECO:0000256" key="1">
    <source>
        <dbReference type="ARBA" id="ARBA00022576"/>
    </source>
</evidence>
<feature type="domain" description="Aminotransferase class I/classII large" evidence="4">
    <location>
        <begin position="1"/>
        <end position="193"/>
    </location>
</feature>
<dbReference type="InterPro" id="IPR015421">
    <property type="entry name" value="PyrdxlP-dep_Trfase_major"/>
</dbReference>